<feature type="compositionally biased region" description="Low complexity" evidence="3">
    <location>
        <begin position="264"/>
        <end position="275"/>
    </location>
</feature>
<organism evidence="5 6">
    <name type="scientific">Fragilariopsis cylindrus CCMP1102</name>
    <dbReference type="NCBI Taxonomy" id="635003"/>
    <lineage>
        <taxon>Eukaryota</taxon>
        <taxon>Sar</taxon>
        <taxon>Stramenopiles</taxon>
        <taxon>Ochrophyta</taxon>
        <taxon>Bacillariophyta</taxon>
        <taxon>Bacillariophyceae</taxon>
        <taxon>Bacillariophycidae</taxon>
        <taxon>Bacillariales</taxon>
        <taxon>Bacillariaceae</taxon>
        <taxon>Fragilariopsis</taxon>
    </lineage>
</organism>
<dbReference type="InParanoid" id="A0A1E7ERC7"/>
<evidence type="ECO:0000313" key="5">
    <source>
        <dbReference type="EMBL" id="OEU08455.1"/>
    </source>
</evidence>
<dbReference type="Proteomes" id="UP000095751">
    <property type="component" value="Unassembled WGS sequence"/>
</dbReference>
<feature type="region of interest" description="Disordered" evidence="3">
    <location>
        <begin position="254"/>
        <end position="281"/>
    </location>
</feature>
<feature type="chain" id="PRO_5009192152" description="Pentacotripeptide-repeat region of PRORP domain-containing protein" evidence="4">
    <location>
        <begin position="24"/>
        <end position="796"/>
    </location>
</feature>
<evidence type="ECO:0000256" key="1">
    <source>
        <dbReference type="ARBA" id="ARBA00007626"/>
    </source>
</evidence>
<dbReference type="InterPro" id="IPR002885">
    <property type="entry name" value="PPR_rpt"/>
</dbReference>
<feature type="region of interest" description="Disordered" evidence="3">
    <location>
        <begin position="165"/>
        <end position="188"/>
    </location>
</feature>
<gene>
    <name evidence="5" type="ORF">FRACYDRAFT_249727</name>
</gene>
<feature type="repeat" description="PPR" evidence="2">
    <location>
        <begin position="406"/>
        <end position="441"/>
    </location>
</feature>
<dbReference type="InterPro" id="IPR050872">
    <property type="entry name" value="PPR_P_subfamily"/>
</dbReference>
<feature type="signal peptide" evidence="4">
    <location>
        <begin position="1"/>
        <end position="23"/>
    </location>
</feature>
<dbReference type="KEGG" id="fcy:FRACYDRAFT_249727"/>
<evidence type="ECO:0000313" key="6">
    <source>
        <dbReference type="Proteomes" id="UP000095751"/>
    </source>
</evidence>
<accession>A0A1E7ERC7</accession>
<dbReference type="PANTHER" id="PTHR46128:SF211">
    <property type="entry name" value="PENTACOTRIPEPTIDE-REPEAT REGION OF PRORP DOMAIN-CONTAINING PROTEIN"/>
    <property type="match status" value="1"/>
</dbReference>
<feature type="region of interest" description="Disordered" evidence="3">
    <location>
        <begin position="572"/>
        <end position="601"/>
    </location>
</feature>
<keyword evidence="4" id="KW-0732">Signal</keyword>
<name>A0A1E7ERC7_9STRA</name>
<dbReference type="Gene3D" id="1.25.40.10">
    <property type="entry name" value="Tetratricopeptide repeat domain"/>
    <property type="match status" value="4"/>
</dbReference>
<feature type="compositionally biased region" description="Low complexity" evidence="3">
    <location>
        <begin position="366"/>
        <end position="377"/>
    </location>
</feature>
<dbReference type="NCBIfam" id="TIGR00756">
    <property type="entry name" value="PPR"/>
    <property type="match status" value="3"/>
</dbReference>
<protein>
    <recommendedName>
        <fullName evidence="7">Pentacotripeptide-repeat region of PRORP domain-containing protein</fullName>
    </recommendedName>
</protein>
<feature type="repeat" description="PPR" evidence="2">
    <location>
        <begin position="196"/>
        <end position="226"/>
    </location>
</feature>
<evidence type="ECO:0000256" key="4">
    <source>
        <dbReference type="SAM" id="SignalP"/>
    </source>
</evidence>
<evidence type="ECO:0000256" key="2">
    <source>
        <dbReference type="PROSITE-ProRule" id="PRU00708"/>
    </source>
</evidence>
<evidence type="ECO:0000256" key="3">
    <source>
        <dbReference type="SAM" id="MobiDB-lite"/>
    </source>
</evidence>
<dbReference type="OrthoDB" id="47432at2759"/>
<keyword evidence="6" id="KW-1185">Reference proteome</keyword>
<dbReference type="Pfam" id="PF01535">
    <property type="entry name" value="PPR"/>
    <property type="match status" value="2"/>
</dbReference>
<dbReference type="EMBL" id="KV784380">
    <property type="protein sequence ID" value="OEU08455.1"/>
    <property type="molecule type" value="Genomic_DNA"/>
</dbReference>
<proteinExistence type="inferred from homology"/>
<comment type="similarity">
    <text evidence="1">Belongs to the PPR family. P subfamily.</text>
</comment>
<sequence>MRSFNYMISLQLFWLLLTRNKNGLSTAFSISSSIGITCPTPIIIGRRRRRRRRIHVSISEQQTSSLLSSNSFNDIDSNLDSNDKYKDNTDNNSLAQVGAGNLAQELLRRIQALYVEGYYQISPDIVSYNSVLKAWKEQDNPQQALELLESMIQEEIEEAARVVVDDDEEATGGDDDDAIKNGTSTNNNISRPIRVDVISFNTVIAAFANQGNYNKALELLRRMQQYDNDNNNNDDVNDNDNDRKALELLRRMQQQGGDDDDVNDNTVKNTNNTNRNKNRTMYHYYPNPDTTTYNIVLYSLAQSDDCGTAEQAENLLREMMTTGLSYVDTTSFNTVLYAWSKEGVSIDNNNNFNSNNAKKSTKNTKIRNNNNSNSVSKKIAAQRAEDLLTIMEALSEAEGNSHLLPDVYSYTTVIQCWAKCLRPDMAQEVFNQMTIDRGLQPNKLTYTALINALSKSGQPELAEQVLHQMIENNEDDDDEDNNNENNILPDTVTFSSVIDGWSRVASKDRPEAAARALHILETMKNHAAEGMGPNARTYTSVLTALAKSGTWDACEKAKNLVQYMEEVYNNSTDDALSSSSSSSSPGASLPNNNNNNDDKWSMRPTNIHYNCLLNAYARSPQADKGIKAEVIIKEMENHPRLDCRPDTISYNSLLMACAHASGDQAMREKTFQIALRTFRILVSSSNKNDDTGKNNDKNNHIHSLYPTSTTFAHFFRACRKLLLPAQRQTLVTKALKICMELGMLNFLVAHQVQLSCKSELVWREVAGELSEYVDWKADFRRCSKDVPQEWMSNSRR</sequence>
<dbReference type="AlphaFoldDB" id="A0A1E7ERC7"/>
<dbReference type="InterPro" id="IPR011990">
    <property type="entry name" value="TPR-like_helical_dom_sf"/>
</dbReference>
<dbReference type="PROSITE" id="PS51375">
    <property type="entry name" value="PPR"/>
    <property type="match status" value="4"/>
</dbReference>
<feature type="repeat" description="PPR" evidence="2">
    <location>
        <begin position="124"/>
        <end position="158"/>
    </location>
</feature>
<dbReference type="PANTHER" id="PTHR46128">
    <property type="entry name" value="MITOCHONDRIAL GROUP I INTRON SPLICING FACTOR CCM1"/>
    <property type="match status" value="1"/>
</dbReference>
<feature type="region of interest" description="Disordered" evidence="3">
    <location>
        <begin position="350"/>
        <end position="377"/>
    </location>
</feature>
<feature type="compositionally biased region" description="Acidic residues" evidence="3">
    <location>
        <begin position="165"/>
        <end position="177"/>
    </location>
</feature>
<evidence type="ECO:0008006" key="7">
    <source>
        <dbReference type="Google" id="ProtNLM"/>
    </source>
</evidence>
<reference evidence="5 6" key="1">
    <citation type="submission" date="2016-09" db="EMBL/GenBank/DDBJ databases">
        <title>Extensive genetic diversity and differential bi-allelic expression allows diatom success in the polar Southern Ocean.</title>
        <authorList>
            <consortium name="DOE Joint Genome Institute"/>
            <person name="Mock T."/>
            <person name="Otillar R.P."/>
            <person name="Strauss J."/>
            <person name="Dupont C."/>
            <person name="Frickenhaus S."/>
            <person name="Maumus F."/>
            <person name="Mcmullan M."/>
            <person name="Sanges R."/>
            <person name="Schmutz J."/>
            <person name="Toseland A."/>
            <person name="Valas R."/>
            <person name="Veluchamy A."/>
            <person name="Ward B.J."/>
            <person name="Allen A."/>
            <person name="Barry K."/>
            <person name="Falciatore A."/>
            <person name="Ferrante M."/>
            <person name="Fortunato A.E."/>
            <person name="Gloeckner G."/>
            <person name="Gruber A."/>
            <person name="Hipkin R."/>
            <person name="Janech M."/>
            <person name="Kroth P."/>
            <person name="Leese F."/>
            <person name="Lindquist E."/>
            <person name="Lyon B.R."/>
            <person name="Martin J."/>
            <person name="Mayer C."/>
            <person name="Parker M."/>
            <person name="Quesneville H."/>
            <person name="Raymond J."/>
            <person name="Uhlig C."/>
            <person name="Valentin K.U."/>
            <person name="Worden A.Z."/>
            <person name="Armbrust E.V."/>
            <person name="Bowler C."/>
            <person name="Green B."/>
            <person name="Moulton V."/>
            <person name="Van Oosterhout C."/>
            <person name="Grigoriev I."/>
        </authorList>
    </citation>
    <scope>NUCLEOTIDE SEQUENCE [LARGE SCALE GENOMIC DNA]</scope>
    <source>
        <strain evidence="5 6">CCMP1102</strain>
    </source>
</reference>
<dbReference type="Pfam" id="PF13041">
    <property type="entry name" value="PPR_2"/>
    <property type="match status" value="1"/>
</dbReference>
<feature type="repeat" description="PPR" evidence="2">
    <location>
        <begin position="442"/>
        <end position="476"/>
    </location>
</feature>
<feature type="compositionally biased region" description="Low complexity" evidence="3">
    <location>
        <begin position="572"/>
        <end position="595"/>
    </location>
</feature>